<feature type="compositionally biased region" description="Low complexity" evidence="1">
    <location>
        <begin position="269"/>
        <end position="283"/>
    </location>
</feature>
<feature type="compositionally biased region" description="Pro residues" evidence="1">
    <location>
        <begin position="822"/>
        <end position="831"/>
    </location>
</feature>
<evidence type="ECO:0000256" key="1">
    <source>
        <dbReference type="SAM" id="MobiDB-lite"/>
    </source>
</evidence>
<comment type="caution">
    <text evidence="2">The sequence shown here is derived from an EMBL/GenBank/DDBJ whole genome shotgun (WGS) entry which is preliminary data.</text>
</comment>
<sequence>MNSDNMAGFPPAPAEGLVADVIKHFAADFSFDGDGAAAPHSFRLPRLSSGGNIELSGRLDESGDRHSGSSHMRSPPRLATANSQDASRPASRAPLVAGGPKDASADMMAKQRGLQLRRFSIIDSSTSDQSAASHASYDSPSSAASASSQHRRRDSVASARSKQRIHKTSPFHPPAACLGEETSLQSCSTAGGDAVGPSPEELDGAQVAGDSSRLQQPPQCRGRVAPAALLSANHLGPSAVVSTVPDAPLAAVTSPPLPLPEARKRSVRGHGAPAARRASPGRTGKSRPAPATADVQKPPSQRQSKDGDQESPSSRRGNTTTPPRTHQTKSEDCMHAPCVRVTKPTSLYDRGIKGLLKASAKREAMRAKLEEAALAEATFHPCISSRGKALKRSGDTNVSDRDSTAQLRYRLHLLELPDGAADVAHRYTPRLSHTSEMIVRACRERGGAKLPPEERLYRDYFYRQQAIEEARVVTSPPAVVRSKRDIEAHIAELYSFEQQRQRAITAAREALQSASAEARQRHHVDPRALVERLTKKRSPSQRRTAASPGAKDECFFHPQTSASAGELARHACLRGLHRWVRYFCDSDTLSTSVLSTFKGEASHAAATLSALLWRHSPTKTEWSVEELADVLAAEAVDNLFDAELWRRRPPVGESSALSSELTFRPRVNPKSAIIVNKMEAQHRCGPIYDRLFLSARVRQLSQRQRQLEEEQASLEVKQREQQRQQRLQDAWRAQEENRLEAYRAEKAKEHQNGAAGETAAAQERLQPCTPTRSHRLLAATSSPRPRSGRCGSDLPSSSWKQPTIAAAATVTLSPRSLKLPTPATPSAPPPGVARVSGSITGIALKATNSGEGGGGRRSSCPFPVSHPTKSSGQAALVTAGLRSSFPRSLDDGPVTDNRELDRAAKELRDLLASPSPPCREARKSSTASSQLFVPAAHRFTPSDANRSRDSRGKLHWGTLDIVLACAQLRDPGTLPSAERERLDRAQKRQLRELGRLLYSRHVSRVYGISSM</sequence>
<feature type="compositionally biased region" description="Low complexity" evidence="1">
    <location>
        <begin position="781"/>
        <end position="792"/>
    </location>
</feature>
<organism evidence="2 3">
    <name type="scientific">Leishmania enriettii</name>
    <dbReference type="NCBI Taxonomy" id="5663"/>
    <lineage>
        <taxon>Eukaryota</taxon>
        <taxon>Discoba</taxon>
        <taxon>Euglenozoa</taxon>
        <taxon>Kinetoplastea</taxon>
        <taxon>Metakinetoplastina</taxon>
        <taxon>Trypanosomatida</taxon>
        <taxon>Trypanosomatidae</taxon>
        <taxon>Leishmaniinae</taxon>
        <taxon>Leishmania</taxon>
    </lineage>
</organism>
<evidence type="ECO:0000313" key="2">
    <source>
        <dbReference type="EMBL" id="KAG5480300.1"/>
    </source>
</evidence>
<gene>
    <name evidence="2" type="ORF">CUR178_06356</name>
</gene>
<feature type="region of interest" description="Disordered" evidence="1">
    <location>
        <begin position="747"/>
        <end position="801"/>
    </location>
</feature>
<protein>
    <submittedName>
        <fullName evidence="2">Uncharacterized protein</fullName>
    </submittedName>
</protein>
<dbReference type="EMBL" id="JAFHKP010000021">
    <property type="protein sequence ID" value="KAG5480300.1"/>
    <property type="molecule type" value="Genomic_DNA"/>
</dbReference>
<dbReference type="Proteomes" id="UP000674179">
    <property type="component" value="Chromosome 21"/>
</dbReference>
<dbReference type="KEGG" id="lenr:94173536"/>
<feature type="region of interest" description="Disordered" evidence="1">
    <location>
        <begin position="816"/>
        <end position="835"/>
    </location>
</feature>
<feature type="region of interest" description="Disordered" evidence="1">
    <location>
        <begin position="253"/>
        <end position="337"/>
    </location>
</feature>
<dbReference type="OrthoDB" id="266525at2759"/>
<feature type="compositionally biased region" description="Basic and acidic residues" evidence="1">
    <location>
        <begin position="57"/>
        <end position="67"/>
    </location>
</feature>
<dbReference type="RefSeq" id="XP_067693447.1">
    <property type="nucleotide sequence ID" value="XM_067838026.1"/>
</dbReference>
<proteinExistence type="predicted"/>
<feature type="region of interest" description="Disordered" evidence="1">
    <location>
        <begin position="42"/>
        <end position="105"/>
    </location>
</feature>
<reference evidence="2 3" key="1">
    <citation type="submission" date="2021-02" db="EMBL/GenBank/DDBJ databases">
        <title>Leishmania (Mundinia) enrietti genome sequencing and assembly.</title>
        <authorList>
            <person name="Almutairi H."/>
            <person name="Gatherer D."/>
        </authorList>
    </citation>
    <scope>NUCLEOTIDE SEQUENCE [LARGE SCALE GENOMIC DNA]</scope>
    <source>
        <strain evidence="2">CUR178</strain>
    </source>
</reference>
<accession>A0A836H9Z3</accession>
<feature type="region of interest" description="Disordered" evidence="1">
    <location>
        <begin position="125"/>
        <end position="221"/>
    </location>
</feature>
<feature type="compositionally biased region" description="Polar residues" evidence="1">
    <location>
        <begin position="310"/>
        <end position="325"/>
    </location>
</feature>
<feature type="region of interest" description="Disordered" evidence="1">
    <location>
        <begin position="845"/>
        <end position="870"/>
    </location>
</feature>
<feature type="compositionally biased region" description="Low complexity" evidence="1">
    <location>
        <begin position="130"/>
        <end position="148"/>
    </location>
</feature>
<keyword evidence="3" id="KW-1185">Reference proteome</keyword>
<evidence type="ECO:0000313" key="3">
    <source>
        <dbReference type="Proteomes" id="UP000674179"/>
    </source>
</evidence>
<dbReference type="AlphaFoldDB" id="A0A836H9Z3"/>
<name>A0A836H9Z3_LEIEN</name>
<dbReference type="GeneID" id="94173536"/>